<comment type="caution">
    <text evidence="5">The sequence shown here is derived from an EMBL/GenBank/DDBJ whole genome shotgun (WGS) entry which is preliminary data.</text>
</comment>
<keyword evidence="2 5" id="KW-0378">Hydrolase</keyword>
<dbReference type="InterPro" id="IPR014577">
    <property type="entry name" value="UCP033093_metalloPase"/>
</dbReference>
<reference evidence="5 6" key="1">
    <citation type="submission" date="2024-04" db="EMBL/GenBank/DDBJ databases">
        <title>Novel species of the genus Ideonella isolated from streams.</title>
        <authorList>
            <person name="Lu H."/>
        </authorList>
    </citation>
    <scope>NUCLEOTIDE SEQUENCE [LARGE SCALE GENOMIC DNA]</scope>
    <source>
        <strain evidence="5 6">LYT19W</strain>
    </source>
</reference>
<sequence>MPRFLHTADWQIGRQFATFDPEHAVILAEARTTAVERLAALATEHQVQAVLVAGDVFDTQTVSDRVIRRLFQAMAGFAGPWLMIPGNHDAALTESVWTRAQRLGAVPPNAHLLLAPEVRVFADLGFAVLPAPLTQRHTHGDLTEWFDLAPTPDGLLRIGLGHGSVQGILAEDIDSANPIAPDRPERARLDYLALGDWHGAKAISPRLWYSGTPEPDRFRNNDAGLALLVNIDAPGAEPVVQPLPVAQFTWHSVTAQLSVPTDVDAVVAQLAAFGRTDVVDLHLQGHTDWPGHQRLQAAIGQADAQTRHLQADLGELRMLPTDDDMAALQADGYLGEVLAELRQTLAQPASADDARLAEDALALLATHLAD</sequence>
<dbReference type="Proteomes" id="UP001379945">
    <property type="component" value="Unassembled WGS sequence"/>
</dbReference>
<dbReference type="CDD" id="cd00840">
    <property type="entry name" value="MPP_Mre11_N"/>
    <property type="match status" value="1"/>
</dbReference>
<protein>
    <submittedName>
        <fullName evidence="5">DNA repair exonuclease</fullName>
        <ecNumber evidence="5">3.1.-.-</ecNumber>
    </submittedName>
</protein>
<name>A0ABU9C6G8_9BURK</name>
<dbReference type="Gene3D" id="3.60.21.10">
    <property type="match status" value="1"/>
</dbReference>
<feature type="domain" description="Calcineurin-like phosphoesterase" evidence="4">
    <location>
        <begin position="3"/>
        <end position="176"/>
    </location>
</feature>
<evidence type="ECO:0000313" key="5">
    <source>
        <dbReference type="EMBL" id="MEK8047485.1"/>
    </source>
</evidence>
<dbReference type="EMBL" id="JBBUTI010000009">
    <property type="protein sequence ID" value="MEK8047485.1"/>
    <property type="molecule type" value="Genomic_DNA"/>
</dbReference>
<dbReference type="GO" id="GO:0004527">
    <property type="term" value="F:exonuclease activity"/>
    <property type="evidence" value="ECO:0007669"/>
    <property type="project" value="UniProtKB-KW"/>
</dbReference>
<evidence type="ECO:0000313" key="6">
    <source>
        <dbReference type="Proteomes" id="UP001379945"/>
    </source>
</evidence>
<dbReference type="RefSeq" id="WP_341399792.1">
    <property type="nucleotide sequence ID" value="NZ_JBBUTI010000009.1"/>
</dbReference>
<evidence type="ECO:0000259" key="4">
    <source>
        <dbReference type="Pfam" id="PF00149"/>
    </source>
</evidence>
<evidence type="ECO:0000256" key="1">
    <source>
        <dbReference type="ARBA" id="ARBA00022722"/>
    </source>
</evidence>
<dbReference type="PANTHER" id="PTHR30337:SF0">
    <property type="entry name" value="NUCLEASE SBCCD SUBUNIT D"/>
    <property type="match status" value="1"/>
</dbReference>
<keyword evidence="1" id="KW-0540">Nuclease</keyword>
<gene>
    <name evidence="5" type="ORF">AACH00_14070</name>
</gene>
<dbReference type="InterPro" id="IPR004843">
    <property type="entry name" value="Calcineurin-like_PHP"/>
</dbReference>
<dbReference type="EC" id="3.1.-.-" evidence="5"/>
<evidence type="ECO:0000256" key="2">
    <source>
        <dbReference type="ARBA" id="ARBA00022801"/>
    </source>
</evidence>
<dbReference type="PANTHER" id="PTHR30337">
    <property type="entry name" value="COMPONENT OF ATP-DEPENDENT DSDNA EXONUCLEASE"/>
    <property type="match status" value="1"/>
</dbReference>
<organism evidence="5 6">
    <name type="scientific">Ideonella margarita</name>
    <dbReference type="NCBI Taxonomy" id="2984191"/>
    <lineage>
        <taxon>Bacteria</taxon>
        <taxon>Pseudomonadati</taxon>
        <taxon>Pseudomonadota</taxon>
        <taxon>Betaproteobacteria</taxon>
        <taxon>Burkholderiales</taxon>
        <taxon>Sphaerotilaceae</taxon>
        <taxon>Ideonella</taxon>
    </lineage>
</organism>
<keyword evidence="6" id="KW-1185">Reference proteome</keyword>
<dbReference type="PIRSF" id="PIRSF033093">
    <property type="entry name" value="UCP_ML1119"/>
    <property type="match status" value="1"/>
</dbReference>
<keyword evidence="3 5" id="KW-0269">Exonuclease</keyword>
<dbReference type="SUPFAM" id="SSF56300">
    <property type="entry name" value="Metallo-dependent phosphatases"/>
    <property type="match status" value="1"/>
</dbReference>
<dbReference type="InterPro" id="IPR029052">
    <property type="entry name" value="Metallo-depent_PP-like"/>
</dbReference>
<dbReference type="Pfam" id="PF00149">
    <property type="entry name" value="Metallophos"/>
    <property type="match status" value="1"/>
</dbReference>
<dbReference type="InterPro" id="IPR041796">
    <property type="entry name" value="Mre11_N"/>
</dbReference>
<accession>A0ABU9C6G8</accession>
<evidence type="ECO:0000256" key="3">
    <source>
        <dbReference type="ARBA" id="ARBA00022839"/>
    </source>
</evidence>
<proteinExistence type="predicted"/>
<dbReference type="InterPro" id="IPR050535">
    <property type="entry name" value="DNA_Repair-Maintenance_Comp"/>
</dbReference>